<dbReference type="GO" id="GO:0007608">
    <property type="term" value="P:sensory perception of smell"/>
    <property type="evidence" value="ECO:0007669"/>
    <property type="project" value="UniProtKB-KW"/>
</dbReference>
<evidence type="ECO:0000256" key="6">
    <source>
        <dbReference type="ARBA" id="ARBA00022989"/>
    </source>
</evidence>
<evidence type="ECO:0000256" key="3">
    <source>
        <dbReference type="ARBA" id="ARBA00022606"/>
    </source>
</evidence>
<evidence type="ECO:0000256" key="9">
    <source>
        <dbReference type="ARBA" id="ARBA00023170"/>
    </source>
</evidence>
<dbReference type="InParanoid" id="L9L1R7"/>
<feature type="transmembrane region" description="Helical" evidence="10">
    <location>
        <begin position="122"/>
        <end position="145"/>
    </location>
</feature>
<evidence type="ECO:0000259" key="11">
    <source>
        <dbReference type="PROSITE" id="PS50262"/>
    </source>
</evidence>
<protein>
    <submittedName>
        <fullName evidence="12">Olfactory receptor 13A1</fullName>
    </submittedName>
</protein>
<dbReference type="PANTHER" id="PTHR26452">
    <property type="entry name" value="OLFACTORY RECEPTOR"/>
    <property type="match status" value="1"/>
</dbReference>
<accession>L9L1R7</accession>
<dbReference type="GO" id="GO:0004930">
    <property type="term" value="F:G protein-coupled receptor activity"/>
    <property type="evidence" value="ECO:0007669"/>
    <property type="project" value="UniProtKB-KW"/>
</dbReference>
<evidence type="ECO:0000256" key="10">
    <source>
        <dbReference type="SAM" id="Phobius"/>
    </source>
</evidence>
<sequence length="158" mass="17378">MAFCGNCLIVVAITIGSGLQIPMCFFLVNLAMLDVICACTVLFKLLKILVVQDASISYRGCMVQMYFLTWSVAAEVLLFTAMAYDCYMFICQPLLYGSMMSSRVCAVLAGVLLSYSFMNDIIIFVADIFLANLNFLLAMVSYGLVTTILKICTAEGKQ</sequence>
<evidence type="ECO:0000313" key="13">
    <source>
        <dbReference type="Proteomes" id="UP000011518"/>
    </source>
</evidence>
<proteinExistence type="predicted"/>
<dbReference type="Gene3D" id="1.20.1070.10">
    <property type="entry name" value="Rhodopsin 7-helix transmembrane proteins"/>
    <property type="match status" value="1"/>
</dbReference>
<dbReference type="Proteomes" id="UP000011518">
    <property type="component" value="Unassembled WGS sequence"/>
</dbReference>
<dbReference type="Pfam" id="PF00001">
    <property type="entry name" value="7tm_1"/>
    <property type="match status" value="1"/>
</dbReference>
<evidence type="ECO:0000256" key="4">
    <source>
        <dbReference type="ARBA" id="ARBA00022692"/>
    </source>
</evidence>
<dbReference type="EMBL" id="KB320619">
    <property type="protein sequence ID" value="ELW67337.1"/>
    <property type="molecule type" value="Genomic_DNA"/>
</dbReference>
<dbReference type="SUPFAM" id="SSF81321">
    <property type="entry name" value="Family A G protein-coupled receptor-like"/>
    <property type="match status" value="1"/>
</dbReference>
<keyword evidence="6 10" id="KW-1133">Transmembrane helix</keyword>
<evidence type="ECO:0000256" key="7">
    <source>
        <dbReference type="ARBA" id="ARBA00023040"/>
    </source>
</evidence>
<keyword evidence="7" id="KW-0807">Transducer</keyword>
<keyword evidence="13" id="KW-1185">Reference proteome</keyword>
<evidence type="ECO:0000256" key="5">
    <source>
        <dbReference type="ARBA" id="ARBA00022725"/>
    </source>
</evidence>
<feature type="transmembrane region" description="Helical" evidence="10">
    <location>
        <begin position="67"/>
        <end position="90"/>
    </location>
</feature>
<keyword evidence="5" id="KW-0552">Olfaction</keyword>
<organism evidence="12 13">
    <name type="scientific">Tupaia chinensis</name>
    <name type="common">Chinese tree shrew</name>
    <name type="synonym">Tupaia belangeri chinensis</name>
    <dbReference type="NCBI Taxonomy" id="246437"/>
    <lineage>
        <taxon>Eukaryota</taxon>
        <taxon>Metazoa</taxon>
        <taxon>Chordata</taxon>
        <taxon>Craniata</taxon>
        <taxon>Vertebrata</taxon>
        <taxon>Euteleostomi</taxon>
        <taxon>Mammalia</taxon>
        <taxon>Eutheria</taxon>
        <taxon>Euarchontoglires</taxon>
        <taxon>Scandentia</taxon>
        <taxon>Tupaiidae</taxon>
        <taxon>Tupaia</taxon>
    </lineage>
</organism>
<keyword evidence="8 10" id="KW-0472">Membrane</keyword>
<dbReference type="PROSITE" id="PS50262">
    <property type="entry name" value="G_PROTEIN_RECEP_F1_2"/>
    <property type="match status" value="1"/>
</dbReference>
<reference evidence="13" key="2">
    <citation type="journal article" date="2013" name="Nat. Commun.">
        <title>Genome of the Chinese tree shrew.</title>
        <authorList>
            <person name="Fan Y."/>
            <person name="Huang Z.Y."/>
            <person name="Cao C.C."/>
            <person name="Chen C.S."/>
            <person name="Chen Y.X."/>
            <person name="Fan D.D."/>
            <person name="He J."/>
            <person name="Hou H.L."/>
            <person name="Hu L."/>
            <person name="Hu X.T."/>
            <person name="Jiang X.T."/>
            <person name="Lai R."/>
            <person name="Lang Y.S."/>
            <person name="Liang B."/>
            <person name="Liao S.G."/>
            <person name="Mu D."/>
            <person name="Ma Y.Y."/>
            <person name="Niu Y.Y."/>
            <person name="Sun X.Q."/>
            <person name="Xia J.Q."/>
            <person name="Xiao J."/>
            <person name="Xiong Z.Q."/>
            <person name="Xu L."/>
            <person name="Yang L."/>
            <person name="Zhang Y."/>
            <person name="Zhao W."/>
            <person name="Zhao X.D."/>
            <person name="Zheng Y.T."/>
            <person name="Zhou J.M."/>
            <person name="Zhu Y.B."/>
            <person name="Zhang G.J."/>
            <person name="Wang J."/>
            <person name="Yao Y.G."/>
        </authorList>
    </citation>
    <scope>NUCLEOTIDE SEQUENCE [LARGE SCALE GENOMIC DNA]</scope>
</reference>
<evidence type="ECO:0000256" key="8">
    <source>
        <dbReference type="ARBA" id="ARBA00023136"/>
    </source>
</evidence>
<dbReference type="InterPro" id="IPR017452">
    <property type="entry name" value="GPCR_Rhodpsn_7TM"/>
</dbReference>
<gene>
    <name evidence="12" type="ORF">TREES_T100016938</name>
</gene>
<evidence type="ECO:0000256" key="1">
    <source>
        <dbReference type="ARBA" id="ARBA00004651"/>
    </source>
</evidence>
<reference evidence="13" key="1">
    <citation type="submission" date="2012-07" db="EMBL/GenBank/DDBJ databases">
        <title>Genome of the Chinese tree shrew, a rising model animal genetically related to primates.</title>
        <authorList>
            <person name="Zhang G."/>
            <person name="Fan Y."/>
            <person name="Yao Y."/>
            <person name="Huang Z."/>
        </authorList>
    </citation>
    <scope>NUCLEOTIDE SEQUENCE [LARGE SCALE GENOMIC DNA]</scope>
</reference>
<evidence type="ECO:0000256" key="2">
    <source>
        <dbReference type="ARBA" id="ARBA00022475"/>
    </source>
</evidence>
<keyword evidence="2" id="KW-1003">Cell membrane</keyword>
<keyword evidence="3" id="KW-0716">Sensory transduction</keyword>
<evidence type="ECO:0000313" key="12">
    <source>
        <dbReference type="EMBL" id="ELW67337.1"/>
    </source>
</evidence>
<dbReference type="InterPro" id="IPR050516">
    <property type="entry name" value="Olfactory_GPCR"/>
</dbReference>
<dbReference type="InterPro" id="IPR000276">
    <property type="entry name" value="GPCR_Rhodpsn"/>
</dbReference>
<keyword evidence="9 12" id="KW-0675">Receptor</keyword>
<dbReference type="AlphaFoldDB" id="L9L1R7"/>
<keyword evidence="7" id="KW-0297">G-protein coupled receptor</keyword>
<feature type="transmembrane region" description="Helical" evidence="10">
    <location>
        <begin position="96"/>
        <end position="115"/>
    </location>
</feature>
<dbReference type="GO" id="GO:0005886">
    <property type="term" value="C:plasma membrane"/>
    <property type="evidence" value="ECO:0007669"/>
    <property type="project" value="UniProtKB-SubCell"/>
</dbReference>
<comment type="subcellular location">
    <subcellularLocation>
        <location evidence="1">Cell membrane</location>
        <topology evidence="1">Multi-pass membrane protein</topology>
    </subcellularLocation>
</comment>
<feature type="domain" description="G-protein coupled receptors family 1 profile" evidence="11">
    <location>
        <begin position="5"/>
        <end position="158"/>
    </location>
</feature>
<name>L9L1R7_TUPCH</name>
<keyword evidence="4 10" id="KW-0812">Transmembrane</keyword>